<dbReference type="AlphaFoldDB" id="A0A6A5UC53"/>
<dbReference type="EMBL" id="ML976981">
    <property type="protein sequence ID" value="KAF1961372.1"/>
    <property type="molecule type" value="Genomic_DNA"/>
</dbReference>
<organism evidence="1 2">
    <name type="scientific">Byssothecium circinans</name>
    <dbReference type="NCBI Taxonomy" id="147558"/>
    <lineage>
        <taxon>Eukaryota</taxon>
        <taxon>Fungi</taxon>
        <taxon>Dikarya</taxon>
        <taxon>Ascomycota</taxon>
        <taxon>Pezizomycotina</taxon>
        <taxon>Dothideomycetes</taxon>
        <taxon>Pleosporomycetidae</taxon>
        <taxon>Pleosporales</taxon>
        <taxon>Massarineae</taxon>
        <taxon>Massarinaceae</taxon>
        <taxon>Byssothecium</taxon>
    </lineage>
</organism>
<gene>
    <name evidence="1" type="ORF">CC80DRAFT_236252</name>
</gene>
<reference evidence="1" key="1">
    <citation type="journal article" date="2020" name="Stud. Mycol.">
        <title>101 Dothideomycetes genomes: a test case for predicting lifestyles and emergence of pathogens.</title>
        <authorList>
            <person name="Haridas S."/>
            <person name="Albert R."/>
            <person name="Binder M."/>
            <person name="Bloem J."/>
            <person name="Labutti K."/>
            <person name="Salamov A."/>
            <person name="Andreopoulos B."/>
            <person name="Baker S."/>
            <person name="Barry K."/>
            <person name="Bills G."/>
            <person name="Bluhm B."/>
            <person name="Cannon C."/>
            <person name="Castanera R."/>
            <person name="Culley D."/>
            <person name="Daum C."/>
            <person name="Ezra D."/>
            <person name="Gonzalez J."/>
            <person name="Henrissat B."/>
            <person name="Kuo A."/>
            <person name="Liang C."/>
            <person name="Lipzen A."/>
            <person name="Lutzoni F."/>
            <person name="Magnuson J."/>
            <person name="Mondo S."/>
            <person name="Nolan M."/>
            <person name="Ohm R."/>
            <person name="Pangilinan J."/>
            <person name="Park H.-J."/>
            <person name="Ramirez L."/>
            <person name="Alfaro M."/>
            <person name="Sun H."/>
            <person name="Tritt A."/>
            <person name="Yoshinaga Y."/>
            <person name="Zwiers L.-H."/>
            <person name="Turgeon B."/>
            <person name="Goodwin S."/>
            <person name="Spatafora J."/>
            <person name="Crous P."/>
            <person name="Grigoriev I."/>
        </authorList>
    </citation>
    <scope>NUCLEOTIDE SEQUENCE</scope>
    <source>
        <strain evidence="1">CBS 675.92</strain>
    </source>
</reference>
<evidence type="ECO:0000313" key="1">
    <source>
        <dbReference type="EMBL" id="KAF1961372.1"/>
    </source>
</evidence>
<protein>
    <submittedName>
        <fullName evidence="1">Uncharacterized protein</fullName>
    </submittedName>
</protein>
<evidence type="ECO:0000313" key="2">
    <source>
        <dbReference type="Proteomes" id="UP000800035"/>
    </source>
</evidence>
<dbReference type="Proteomes" id="UP000800035">
    <property type="component" value="Unassembled WGS sequence"/>
</dbReference>
<keyword evidence="2" id="KW-1185">Reference proteome</keyword>
<name>A0A6A5UC53_9PLEO</name>
<proteinExistence type="predicted"/>
<sequence>MGTRFSKPFHQTRIDITSSAKAREIDSDHLQPLCSRTDRRPTTCHSSVIAPMTHHEIMMRACAYRFLPPRRTKSQLAESRLHRLFNAFYSKNTNRRSVCSSVSQIDELSVSFCRAERPQPSQTWTRRRICDAGSSVDQMAARTVAYESDRRNTAARDRGFGRLTFAAARRVQQ</sequence>
<accession>A0A6A5UC53</accession>